<feature type="transmembrane region" description="Helical" evidence="4">
    <location>
        <begin position="49"/>
        <end position="71"/>
    </location>
</feature>
<feature type="transmembrane region" description="Helical" evidence="4">
    <location>
        <begin position="120"/>
        <end position="137"/>
    </location>
</feature>
<organism evidence="7 8">
    <name type="scientific">Sphaerisporangium rhizosphaerae</name>
    <dbReference type="NCBI Taxonomy" id="2269375"/>
    <lineage>
        <taxon>Bacteria</taxon>
        <taxon>Bacillati</taxon>
        <taxon>Actinomycetota</taxon>
        <taxon>Actinomycetes</taxon>
        <taxon>Streptosporangiales</taxon>
        <taxon>Streptosporangiaceae</taxon>
        <taxon>Sphaerisporangium</taxon>
    </lineage>
</organism>
<feature type="transmembrane region" description="Helical" evidence="4">
    <location>
        <begin position="24"/>
        <end position="42"/>
    </location>
</feature>
<keyword evidence="4" id="KW-1133">Transmembrane helix</keyword>
<dbReference type="InterPro" id="IPR036890">
    <property type="entry name" value="HATPase_C_sf"/>
</dbReference>
<protein>
    <submittedName>
        <fullName evidence="7">Sensor histidine kinase</fullName>
    </submittedName>
</protein>
<keyword evidence="4" id="KW-0812">Transmembrane</keyword>
<dbReference type="Proteomes" id="UP001596496">
    <property type="component" value="Unassembled WGS sequence"/>
</dbReference>
<reference evidence="8" key="1">
    <citation type="journal article" date="2019" name="Int. J. Syst. Evol. Microbiol.">
        <title>The Global Catalogue of Microorganisms (GCM) 10K type strain sequencing project: providing services to taxonomists for standard genome sequencing and annotation.</title>
        <authorList>
            <consortium name="The Broad Institute Genomics Platform"/>
            <consortium name="The Broad Institute Genome Sequencing Center for Infectious Disease"/>
            <person name="Wu L."/>
            <person name="Ma J."/>
        </authorList>
    </citation>
    <scope>NUCLEOTIDE SEQUENCE [LARGE SCALE GENOMIC DNA]</scope>
    <source>
        <strain evidence="8">CECT 7649</strain>
    </source>
</reference>
<keyword evidence="1" id="KW-0808">Transferase</keyword>
<evidence type="ECO:0000256" key="2">
    <source>
        <dbReference type="ARBA" id="ARBA00022777"/>
    </source>
</evidence>
<dbReference type="Pfam" id="PF02518">
    <property type="entry name" value="HATPase_c"/>
    <property type="match status" value="1"/>
</dbReference>
<accession>A0ABW2P8U3</accession>
<dbReference type="InterPro" id="IPR050482">
    <property type="entry name" value="Sensor_HK_TwoCompSys"/>
</dbReference>
<keyword evidence="4" id="KW-0472">Membrane</keyword>
<evidence type="ECO:0000313" key="8">
    <source>
        <dbReference type="Proteomes" id="UP001596496"/>
    </source>
</evidence>
<comment type="caution">
    <text evidence="7">The sequence shown here is derived from an EMBL/GenBank/DDBJ whole genome shotgun (WGS) entry which is preliminary data.</text>
</comment>
<proteinExistence type="predicted"/>
<dbReference type="InterPro" id="IPR003594">
    <property type="entry name" value="HATPase_dom"/>
</dbReference>
<dbReference type="Gene3D" id="3.30.565.10">
    <property type="entry name" value="Histidine kinase-like ATPase, C-terminal domain"/>
    <property type="match status" value="1"/>
</dbReference>
<dbReference type="CDD" id="cd16917">
    <property type="entry name" value="HATPase_UhpB-NarQ-NarX-like"/>
    <property type="match status" value="1"/>
</dbReference>
<name>A0ABW2P8U3_9ACTN</name>
<feature type="transmembrane region" description="Helical" evidence="4">
    <location>
        <begin position="149"/>
        <end position="173"/>
    </location>
</feature>
<feature type="domain" description="Signal transduction histidine kinase subgroup 3 dimerisation and phosphoacceptor" evidence="6">
    <location>
        <begin position="194"/>
        <end position="259"/>
    </location>
</feature>
<dbReference type="PANTHER" id="PTHR24421">
    <property type="entry name" value="NITRATE/NITRITE SENSOR PROTEIN NARX-RELATED"/>
    <property type="match status" value="1"/>
</dbReference>
<keyword evidence="2 7" id="KW-0418">Kinase</keyword>
<feature type="transmembrane region" description="Helical" evidence="4">
    <location>
        <begin position="83"/>
        <end position="108"/>
    </location>
</feature>
<evidence type="ECO:0000259" key="6">
    <source>
        <dbReference type="Pfam" id="PF07730"/>
    </source>
</evidence>
<dbReference type="RefSeq" id="WP_380828724.1">
    <property type="nucleotide sequence ID" value="NZ_JBHTCG010000014.1"/>
</dbReference>
<dbReference type="EMBL" id="JBHTCG010000014">
    <property type="protein sequence ID" value="MFC7384876.1"/>
    <property type="molecule type" value="Genomic_DNA"/>
</dbReference>
<keyword evidence="8" id="KW-1185">Reference proteome</keyword>
<evidence type="ECO:0000256" key="4">
    <source>
        <dbReference type="SAM" id="Phobius"/>
    </source>
</evidence>
<feature type="domain" description="Histidine kinase/HSP90-like ATPase" evidence="5">
    <location>
        <begin position="297"/>
        <end position="381"/>
    </location>
</feature>
<evidence type="ECO:0000259" key="5">
    <source>
        <dbReference type="Pfam" id="PF02518"/>
    </source>
</evidence>
<dbReference type="GO" id="GO:0016301">
    <property type="term" value="F:kinase activity"/>
    <property type="evidence" value="ECO:0007669"/>
    <property type="project" value="UniProtKB-KW"/>
</dbReference>
<evidence type="ECO:0000313" key="7">
    <source>
        <dbReference type="EMBL" id="MFC7384876.1"/>
    </source>
</evidence>
<dbReference type="Gene3D" id="1.20.5.1930">
    <property type="match status" value="1"/>
</dbReference>
<dbReference type="SUPFAM" id="SSF55874">
    <property type="entry name" value="ATPase domain of HSP90 chaperone/DNA topoisomerase II/histidine kinase"/>
    <property type="match status" value="1"/>
</dbReference>
<evidence type="ECO:0000256" key="1">
    <source>
        <dbReference type="ARBA" id="ARBA00022679"/>
    </source>
</evidence>
<sequence>MNERTCEGPDDRPDPEFAAQGPDANGFMIWLVLLIVPLVEVVQGEARPVWVTAPGLSAVAVLYVVTVRLAFTDARRAERLPLAALGALTVWLSLLNDSFILLFPLFAIACGVAVKGMGRVAAVLGAAIVAATGVTAFHDGLLSGGDLDWGSLLALGWGTFTAGLVPAIILRLFEVIAQLRETREELARTAVAEERLRFSRDLHDLLGHTLSVVVVKAEAVRRVLPADVEAAAEQARDIERIGREALAEVRAAVTGYRGRGLAAELASAHAVLSGAGVRLTTRMPVGDLPPETDALLGWAVREGVTNLIRHSGAHACEITLGSGDNGMVLEIADDGRGGARRADTGHGLRGLRERVRAVGGLLDVDDPPSGGFRLRVTLPREAR</sequence>
<keyword evidence="3" id="KW-0902">Two-component regulatory system</keyword>
<evidence type="ECO:0000256" key="3">
    <source>
        <dbReference type="ARBA" id="ARBA00023012"/>
    </source>
</evidence>
<dbReference type="InterPro" id="IPR011712">
    <property type="entry name" value="Sig_transdc_His_kin_sub3_dim/P"/>
</dbReference>
<dbReference type="PANTHER" id="PTHR24421:SF63">
    <property type="entry name" value="SENSOR HISTIDINE KINASE DESK"/>
    <property type="match status" value="1"/>
</dbReference>
<dbReference type="Pfam" id="PF07730">
    <property type="entry name" value="HisKA_3"/>
    <property type="match status" value="1"/>
</dbReference>
<gene>
    <name evidence="7" type="ORF">ACFQSB_21870</name>
</gene>